<dbReference type="PANTHER" id="PTHR47295:SF15">
    <property type="entry name" value="EXPANSIN-LIKE EG45 DOMAIN-CONTAINING PROTEIN"/>
    <property type="match status" value="1"/>
</dbReference>
<dbReference type="PANTHER" id="PTHR47295">
    <property type="entry name" value="EG45-LIKE DOMAIN CONTAINING PROTEIN 1-RELATED"/>
    <property type="match status" value="1"/>
</dbReference>
<dbReference type="Proteomes" id="UP001605036">
    <property type="component" value="Unassembled WGS sequence"/>
</dbReference>
<evidence type="ECO:0000313" key="3">
    <source>
        <dbReference type="EMBL" id="KAL2633313.1"/>
    </source>
</evidence>
<dbReference type="InterPro" id="IPR009009">
    <property type="entry name" value="RlpA-like_DPBB"/>
</dbReference>
<gene>
    <name evidence="3" type="ORF">R1flu_004792</name>
</gene>
<dbReference type="SUPFAM" id="SSF50685">
    <property type="entry name" value="Barwin-like endoglucanases"/>
    <property type="match status" value="1"/>
</dbReference>
<reference evidence="3 4" key="1">
    <citation type="submission" date="2024-09" db="EMBL/GenBank/DDBJ databases">
        <title>Chromosome-scale assembly of Riccia fluitans.</title>
        <authorList>
            <person name="Paukszto L."/>
            <person name="Sawicki J."/>
            <person name="Karawczyk K."/>
            <person name="Piernik-Szablinska J."/>
            <person name="Szczecinska M."/>
            <person name="Mazdziarz M."/>
        </authorList>
    </citation>
    <scope>NUCLEOTIDE SEQUENCE [LARGE SCALE GENOMIC DNA]</scope>
    <source>
        <strain evidence="3">Rf_01</strain>
        <tissue evidence="3">Aerial parts of the thallus</tissue>
    </source>
</reference>
<dbReference type="InterPro" id="IPR044206">
    <property type="entry name" value="EGC1/2"/>
</dbReference>
<name>A0ABD1YRL7_9MARC</name>
<dbReference type="Gene3D" id="2.40.40.10">
    <property type="entry name" value="RlpA-like domain"/>
    <property type="match status" value="1"/>
</dbReference>
<keyword evidence="4" id="KW-1185">Reference proteome</keyword>
<sequence>MASKWILLLPVVVLLTVSQVEGQTAPAPAPVVNTVNTTFTESDFVFTKCFPFGSTFANESGMLVAGIGEPYFNNGTACGSVINVQCVTDADHPWDNSTCIAGSVNVTIVDKCEDKPPCLNLHLNAFQIIATRNISGFIVSDFFEVSPGTGIDWTPPAQG</sequence>
<accession>A0ABD1YRL7</accession>
<dbReference type="Pfam" id="PF03330">
    <property type="entry name" value="DPBB_1"/>
    <property type="match status" value="1"/>
</dbReference>
<evidence type="ECO:0000313" key="4">
    <source>
        <dbReference type="Proteomes" id="UP001605036"/>
    </source>
</evidence>
<protein>
    <recommendedName>
        <fullName evidence="2">Expansin-like EG45 domain-containing protein</fullName>
    </recommendedName>
</protein>
<dbReference type="EMBL" id="JBHFFA010000003">
    <property type="protein sequence ID" value="KAL2633313.1"/>
    <property type="molecule type" value="Genomic_DNA"/>
</dbReference>
<dbReference type="PROSITE" id="PS50842">
    <property type="entry name" value="EXPANSIN_EG45"/>
    <property type="match status" value="1"/>
</dbReference>
<evidence type="ECO:0000256" key="1">
    <source>
        <dbReference type="SAM" id="SignalP"/>
    </source>
</evidence>
<dbReference type="InterPro" id="IPR036908">
    <property type="entry name" value="RlpA-like_sf"/>
</dbReference>
<feature type="signal peptide" evidence="1">
    <location>
        <begin position="1"/>
        <end position="22"/>
    </location>
</feature>
<dbReference type="InterPro" id="IPR007112">
    <property type="entry name" value="Expansin/allergen_DPBB_dom"/>
</dbReference>
<feature type="domain" description="Expansin-like EG45" evidence="2">
    <location>
        <begin position="52"/>
        <end position="159"/>
    </location>
</feature>
<dbReference type="AlphaFoldDB" id="A0ABD1YRL7"/>
<comment type="caution">
    <text evidence="3">The sequence shown here is derived from an EMBL/GenBank/DDBJ whole genome shotgun (WGS) entry which is preliminary data.</text>
</comment>
<keyword evidence="1" id="KW-0732">Signal</keyword>
<feature type="chain" id="PRO_5044872875" description="Expansin-like EG45 domain-containing protein" evidence="1">
    <location>
        <begin position="23"/>
        <end position="159"/>
    </location>
</feature>
<organism evidence="3 4">
    <name type="scientific">Riccia fluitans</name>
    <dbReference type="NCBI Taxonomy" id="41844"/>
    <lineage>
        <taxon>Eukaryota</taxon>
        <taxon>Viridiplantae</taxon>
        <taxon>Streptophyta</taxon>
        <taxon>Embryophyta</taxon>
        <taxon>Marchantiophyta</taxon>
        <taxon>Marchantiopsida</taxon>
        <taxon>Marchantiidae</taxon>
        <taxon>Marchantiales</taxon>
        <taxon>Ricciaceae</taxon>
        <taxon>Riccia</taxon>
    </lineage>
</organism>
<proteinExistence type="predicted"/>
<evidence type="ECO:0000259" key="2">
    <source>
        <dbReference type="PROSITE" id="PS50842"/>
    </source>
</evidence>